<feature type="transmembrane region" description="Helical" evidence="2">
    <location>
        <begin position="62"/>
        <end position="80"/>
    </location>
</feature>
<keyword evidence="2" id="KW-0812">Transmembrane</keyword>
<comment type="caution">
    <text evidence="4">The sequence shown here is derived from an EMBL/GenBank/DDBJ whole genome shotgun (WGS) entry which is preliminary data.</text>
</comment>
<dbReference type="PANTHER" id="PTHR37938">
    <property type="entry name" value="BLL0215 PROTEIN"/>
    <property type="match status" value="1"/>
</dbReference>
<reference evidence="4 5" key="1">
    <citation type="submission" date="2018-10" db="EMBL/GenBank/DDBJ databases">
        <title>Sequencing the genomes of 1000 actinobacteria strains.</title>
        <authorList>
            <person name="Klenk H.-P."/>
        </authorList>
    </citation>
    <scope>NUCLEOTIDE SEQUENCE [LARGE SCALE GENOMIC DNA]</scope>
    <source>
        <strain evidence="4 5">DSM 44267</strain>
    </source>
</reference>
<dbReference type="PANTHER" id="PTHR37938:SF1">
    <property type="entry name" value="BLL0215 PROTEIN"/>
    <property type="match status" value="1"/>
</dbReference>
<dbReference type="EMBL" id="RBXT01000001">
    <property type="protein sequence ID" value="RKT79169.1"/>
    <property type="molecule type" value="Genomic_DNA"/>
</dbReference>
<protein>
    <submittedName>
        <fullName evidence="4">PH (Pleckstrin Homology) domain-containing protein</fullName>
    </submittedName>
</protein>
<dbReference type="InterPro" id="IPR005182">
    <property type="entry name" value="YdbS-like_PH"/>
</dbReference>
<accession>A0A495Y0N9</accession>
<sequence>MAGRRQADEVPAGLGPILLPGENLVVAVHMHWAKLTEPVLSTVAALVVALVVDANVTQSTQVIGTVFWWGFLAVVVRLLWVLTDWYHNWFVATDKRLLLRYGLITHKVAMMPLSKVTDMSYERSIVGQLVGFGRFVMESAGQDQALRVVNWVPDPDRTYRLICAEIFHIVPPPLDLADDVDDLDDRDVVAPPRRGRGEDDGRRGRRGGDAGPDGGDGDDDGVDAGWRGDASPSRPATGPVSRPTASAPYAEHRDPLADAWHDEQPGYPDVPPVHNPLQDRLDSYSRAVPVQRREEGESIYESEDLRRRRRGADTGPLPITERDQW</sequence>
<dbReference type="AlphaFoldDB" id="A0A495Y0N9"/>
<evidence type="ECO:0000313" key="5">
    <source>
        <dbReference type="Proteomes" id="UP000278440"/>
    </source>
</evidence>
<keyword evidence="2" id="KW-1133">Transmembrane helix</keyword>
<feature type="compositionally biased region" description="Basic and acidic residues" evidence="1">
    <location>
        <begin position="250"/>
        <end position="264"/>
    </location>
</feature>
<evidence type="ECO:0000256" key="2">
    <source>
        <dbReference type="SAM" id="Phobius"/>
    </source>
</evidence>
<keyword evidence="5" id="KW-1185">Reference proteome</keyword>
<evidence type="ECO:0000259" key="3">
    <source>
        <dbReference type="Pfam" id="PF03703"/>
    </source>
</evidence>
<name>A0A495Y0N9_9MICO</name>
<proteinExistence type="predicted"/>
<organism evidence="4 5">
    <name type="scientific">Terracoccus luteus</name>
    <dbReference type="NCBI Taxonomy" id="53356"/>
    <lineage>
        <taxon>Bacteria</taxon>
        <taxon>Bacillati</taxon>
        <taxon>Actinomycetota</taxon>
        <taxon>Actinomycetes</taxon>
        <taxon>Micrococcales</taxon>
        <taxon>Intrasporangiaceae</taxon>
        <taxon>Terracoccus</taxon>
    </lineage>
</organism>
<feature type="region of interest" description="Disordered" evidence="1">
    <location>
        <begin position="180"/>
        <end position="325"/>
    </location>
</feature>
<evidence type="ECO:0000256" key="1">
    <source>
        <dbReference type="SAM" id="MobiDB-lite"/>
    </source>
</evidence>
<feature type="domain" description="YdbS-like PH" evidence="3">
    <location>
        <begin position="85"/>
        <end position="160"/>
    </location>
</feature>
<keyword evidence="2" id="KW-0472">Membrane</keyword>
<evidence type="ECO:0000313" key="4">
    <source>
        <dbReference type="EMBL" id="RKT79169.1"/>
    </source>
</evidence>
<gene>
    <name evidence="4" type="ORF">DFJ68_2629</name>
</gene>
<dbReference type="RefSeq" id="WP_245963642.1">
    <property type="nucleotide sequence ID" value="NZ_RBXT01000001.1"/>
</dbReference>
<dbReference type="Pfam" id="PF03703">
    <property type="entry name" value="bPH_2"/>
    <property type="match status" value="1"/>
</dbReference>
<dbReference type="Proteomes" id="UP000278440">
    <property type="component" value="Unassembled WGS sequence"/>
</dbReference>
<feature type="compositionally biased region" description="Basic and acidic residues" evidence="1">
    <location>
        <begin position="195"/>
        <end position="208"/>
    </location>
</feature>